<evidence type="ECO:0000256" key="12">
    <source>
        <dbReference type="ARBA" id="ARBA00023316"/>
    </source>
</evidence>
<keyword evidence="11 14" id="KW-0131">Cell cycle</keyword>
<dbReference type="Pfam" id="PF02875">
    <property type="entry name" value="Mur_ligase_C"/>
    <property type="match status" value="1"/>
</dbReference>
<evidence type="ECO:0000256" key="10">
    <source>
        <dbReference type="ARBA" id="ARBA00022984"/>
    </source>
</evidence>
<evidence type="ECO:0000256" key="8">
    <source>
        <dbReference type="ARBA" id="ARBA00022840"/>
    </source>
</evidence>
<protein>
    <recommendedName>
        <fullName evidence="3 14">UDP-N-acetylmuramate--L-alanine ligase</fullName>
        <ecNumber evidence="3 14">6.3.2.8</ecNumber>
    </recommendedName>
    <alternativeName>
        <fullName evidence="14">UDP-N-acetylmuramoyl-L-alanine synthetase</fullName>
    </alternativeName>
</protein>
<comment type="catalytic activity">
    <reaction evidence="13 14">
        <text>UDP-N-acetyl-alpha-D-muramate + L-alanine + ATP = UDP-N-acetyl-alpha-D-muramoyl-L-alanine + ADP + phosphate + H(+)</text>
        <dbReference type="Rhea" id="RHEA:23372"/>
        <dbReference type="ChEBI" id="CHEBI:15378"/>
        <dbReference type="ChEBI" id="CHEBI:30616"/>
        <dbReference type="ChEBI" id="CHEBI:43474"/>
        <dbReference type="ChEBI" id="CHEBI:57972"/>
        <dbReference type="ChEBI" id="CHEBI:70757"/>
        <dbReference type="ChEBI" id="CHEBI:83898"/>
        <dbReference type="ChEBI" id="CHEBI:456216"/>
        <dbReference type="EC" id="6.3.2.8"/>
    </reaction>
</comment>
<keyword evidence="10 14" id="KW-0573">Peptidoglycan synthesis</keyword>
<feature type="domain" description="Mur ligase N-terminal catalytic" evidence="15">
    <location>
        <begin position="17"/>
        <end position="115"/>
    </location>
</feature>
<dbReference type="Gene3D" id="3.40.50.720">
    <property type="entry name" value="NAD(P)-binding Rossmann-like Domain"/>
    <property type="match status" value="1"/>
</dbReference>
<dbReference type="SUPFAM" id="SSF53623">
    <property type="entry name" value="MurD-like peptide ligases, catalytic domain"/>
    <property type="match status" value="1"/>
</dbReference>
<evidence type="ECO:0000313" key="18">
    <source>
        <dbReference type="EMBL" id="MBE7323224.1"/>
    </source>
</evidence>
<evidence type="ECO:0000256" key="1">
    <source>
        <dbReference type="ARBA" id="ARBA00004496"/>
    </source>
</evidence>
<evidence type="ECO:0000256" key="9">
    <source>
        <dbReference type="ARBA" id="ARBA00022960"/>
    </source>
</evidence>
<evidence type="ECO:0000256" key="11">
    <source>
        <dbReference type="ARBA" id="ARBA00023306"/>
    </source>
</evidence>
<dbReference type="Gene3D" id="3.40.1190.10">
    <property type="entry name" value="Mur-like, catalytic domain"/>
    <property type="match status" value="1"/>
</dbReference>
<evidence type="ECO:0000256" key="6">
    <source>
        <dbReference type="ARBA" id="ARBA00022618"/>
    </source>
</evidence>
<dbReference type="InterPro" id="IPR050061">
    <property type="entry name" value="MurCDEF_pg_biosynth"/>
</dbReference>
<evidence type="ECO:0000256" key="2">
    <source>
        <dbReference type="ARBA" id="ARBA00004752"/>
    </source>
</evidence>
<keyword evidence="7 14" id="KW-0547">Nucleotide-binding</keyword>
<dbReference type="InterPro" id="IPR005758">
    <property type="entry name" value="UDP-N-AcMur_Ala_ligase_MurC"/>
</dbReference>
<dbReference type="PANTHER" id="PTHR43445:SF3">
    <property type="entry name" value="UDP-N-ACETYLMURAMATE--L-ALANINE LIGASE"/>
    <property type="match status" value="1"/>
</dbReference>
<dbReference type="HAMAP" id="MF_00046">
    <property type="entry name" value="MurC"/>
    <property type="match status" value="1"/>
</dbReference>
<comment type="function">
    <text evidence="14">Cell wall formation.</text>
</comment>
<evidence type="ECO:0000256" key="5">
    <source>
        <dbReference type="ARBA" id="ARBA00022598"/>
    </source>
</evidence>
<feature type="domain" description="Mur ligase central" evidence="17">
    <location>
        <begin position="120"/>
        <end position="311"/>
    </location>
</feature>
<keyword evidence="4 14" id="KW-0963">Cytoplasm</keyword>
<accession>A0ABR9RNS9</accession>
<dbReference type="PANTHER" id="PTHR43445">
    <property type="entry name" value="UDP-N-ACETYLMURAMATE--L-ALANINE LIGASE-RELATED"/>
    <property type="match status" value="1"/>
</dbReference>
<keyword evidence="8 14" id="KW-0067">ATP-binding</keyword>
<comment type="caution">
    <text evidence="18">The sequence shown here is derived from an EMBL/GenBank/DDBJ whole genome shotgun (WGS) entry which is preliminary data.</text>
</comment>
<dbReference type="RefSeq" id="WP_193636550.1">
    <property type="nucleotide sequence ID" value="NZ_JADCSA010000001.1"/>
</dbReference>
<name>A0ABR9RNS9_9ACTN</name>
<evidence type="ECO:0000313" key="19">
    <source>
        <dbReference type="Proteomes" id="UP000756387"/>
    </source>
</evidence>
<keyword evidence="6 14" id="KW-0132">Cell division</keyword>
<gene>
    <name evidence="14" type="primary">murC</name>
    <name evidence="18" type="ORF">IEQ44_00980</name>
</gene>
<dbReference type="Proteomes" id="UP000756387">
    <property type="component" value="Unassembled WGS sequence"/>
</dbReference>
<dbReference type="GO" id="GO:0008763">
    <property type="term" value="F:UDP-N-acetylmuramate-L-alanine ligase activity"/>
    <property type="evidence" value="ECO:0007669"/>
    <property type="project" value="UniProtKB-EC"/>
</dbReference>
<dbReference type="EMBL" id="JADCSA010000001">
    <property type="protein sequence ID" value="MBE7323224.1"/>
    <property type="molecule type" value="Genomic_DNA"/>
</dbReference>
<proteinExistence type="inferred from homology"/>
<comment type="pathway">
    <text evidence="2 14">Cell wall biogenesis; peptidoglycan biosynthesis.</text>
</comment>
<feature type="domain" description="Mur ligase C-terminal" evidence="16">
    <location>
        <begin position="334"/>
        <end position="464"/>
    </location>
</feature>
<keyword evidence="5 14" id="KW-0436">Ligase</keyword>
<dbReference type="InterPro" id="IPR000713">
    <property type="entry name" value="Mur_ligase_N"/>
</dbReference>
<comment type="subcellular location">
    <subcellularLocation>
        <location evidence="1 14">Cytoplasm</location>
    </subcellularLocation>
</comment>
<evidence type="ECO:0000256" key="13">
    <source>
        <dbReference type="ARBA" id="ARBA00047833"/>
    </source>
</evidence>
<dbReference type="Pfam" id="PF08245">
    <property type="entry name" value="Mur_ligase_M"/>
    <property type="match status" value="1"/>
</dbReference>
<dbReference type="NCBIfam" id="TIGR01082">
    <property type="entry name" value="murC"/>
    <property type="match status" value="1"/>
</dbReference>
<dbReference type="SUPFAM" id="SSF53244">
    <property type="entry name" value="MurD-like peptide ligases, peptide-binding domain"/>
    <property type="match status" value="1"/>
</dbReference>
<keyword evidence="12 14" id="KW-0961">Cell wall biogenesis/degradation</keyword>
<dbReference type="InterPro" id="IPR036615">
    <property type="entry name" value="Mur_ligase_C_dom_sf"/>
</dbReference>
<evidence type="ECO:0000256" key="4">
    <source>
        <dbReference type="ARBA" id="ARBA00022490"/>
    </source>
</evidence>
<evidence type="ECO:0000256" key="14">
    <source>
        <dbReference type="HAMAP-Rule" id="MF_00046"/>
    </source>
</evidence>
<dbReference type="InterPro" id="IPR036565">
    <property type="entry name" value="Mur-like_cat_sf"/>
</dbReference>
<dbReference type="SUPFAM" id="SSF51984">
    <property type="entry name" value="MurCD N-terminal domain"/>
    <property type="match status" value="1"/>
</dbReference>
<dbReference type="Pfam" id="PF01225">
    <property type="entry name" value="Mur_ligase"/>
    <property type="match status" value="1"/>
</dbReference>
<evidence type="ECO:0000256" key="3">
    <source>
        <dbReference type="ARBA" id="ARBA00012211"/>
    </source>
</evidence>
<evidence type="ECO:0000259" key="17">
    <source>
        <dbReference type="Pfam" id="PF08245"/>
    </source>
</evidence>
<sequence length="480" mass="49417">MKLPVPDVILPADELGHVHFVGIGGAGLSAIARIMLARGVSVSGSDGADSATLAALAKLGARVHVGHDAAHVQGADTLVVSTAVREDNPEVVAAQQSGLRLWPRSAGLASVMEGKRTLAVAGTHGKTTTTSLLTSALQAAGADPTFAVGGDFAATGTNAHDGRGDLFVAEADESDGAFLVYRPFGAVVTNVEADHLDHFGTEEAYRAAFEEFLDRIQPGGFLVVVVDDPGAAALAASAEARGIDTIRVGESSAADLRLGALTFAGNRSAADVTLSGHLALVQGSEGGSCLRLELQIPGRHYLLDAAAALAAGLRLGFAPADLLAGLAGFTGTRRRMERKGEVAGVRVYDSYAHHPVEIAGDLQAARALAGEGRVVVAFQPHLVSRTRIFGAEMGRALEAADEVVVLDVHLAREDPDPSVTGELVAAACRLPADRVSYVEEFDAAPAELVRRARAGDLVLTLGAGSVTELGPRVLDLLGKD</sequence>
<dbReference type="Gene3D" id="3.90.190.20">
    <property type="entry name" value="Mur ligase, C-terminal domain"/>
    <property type="match status" value="1"/>
</dbReference>
<dbReference type="InterPro" id="IPR004101">
    <property type="entry name" value="Mur_ligase_C"/>
</dbReference>
<evidence type="ECO:0000259" key="16">
    <source>
        <dbReference type="Pfam" id="PF02875"/>
    </source>
</evidence>
<organism evidence="18 19">
    <name type="scientific">Nocardioides malaquae</name>
    <dbReference type="NCBI Taxonomy" id="2773426"/>
    <lineage>
        <taxon>Bacteria</taxon>
        <taxon>Bacillati</taxon>
        <taxon>Actinomycetota</taxon>
        <taxon>Actinomycetes</taxon>
        <taxon>Propionibacteriales</taxon>
        <taxon>Nocardioidaceae</taxon>
        <taxon>Nocardioides</taxon>
    </lineage>
</organism>
<comment type="similarity">
    <text evidence="14">Belongs to the MurCDEF family.</text>
</comment>
<evidence type="ECO:0000256" key="7">
    <source>
        <dbReference type="ARBA" id="ARBA00022741"/>
    </source>
</evidence>
<reference evidence="18 19" key="1">
    <citation type="submission" date="2020-10" db="EMBL/GenBank/DDBJ databases">
        <title>Nocardioides sp. isolated from sludge.</title>
        <authorList>
            <person name="Zhang X."/>
        </authorList>
    </citation>
    <scope>NUCLEOTIDE SEQUENCE [LARGE SCALE GENOMIC DNA]</scope>
    <source>
        <strain evidence="18 19">Y6</strain>
    </source>
</reference>
<dbReference type="InterPro" id="IPR013221">
    <property type="entry name" value="Mur_ligase_cen"/>
</dbReference>
<dbReference type="EC" id="6.3.2.8" evidence="3 14"/>
<feature type="binding site" evidence="14">
    <location>
        <begin position="122"/>
        <end position="128"/>
    </location>
    <ligand>
        <name>ATP</name>
        <dbReference type="ChEBI" id="CHEBI:30616"/>
    </ligand>
</feature>
<keyword evidence="9 14" id="KW-0133">Cell shape</keyword>
<evidence type="ECO:0000259" key="15">
    <source>
        <dbReference type="Pfam" id="PF01225"/>
    </source>
</evidence>
<keyword evidence="19" id="KW-1185">Reference proteome</keyword>